<evidence type="ECO:0000256" key="1">
    <source>
        <dbReference type="SAM" id="SignalP"/>
    </source>
</evidence>
<reference evidence="2 3" key="2">
    <citation type="submission" date="2018-12" db="EMBL/GenBank/DDBJ databases">
        <title>Simiduia agarivorans gen. nov., sp. nov., a marine, agarolytic bacterium isolated from shallow coastal water from Keelung, Taiwan.</title>
        <authorList>
            <person name="Shieh W.Y."/>
        </authorList>
    </citation>
    <scope>NUCLEOTIDE SEQUENCE [LARGE SCALE GENOMIC DNA]</scope>
    <source>
        <strain evidence="2 3">GTF-13</strain>
    </source>
</reference>
<dbReference type="PROSITE" id="PS51257">
    <property type="entry name" value="PROKAR_LIPOPROTEIN"/>
    <property type="match status" value="1"/>
</dbReference>
<evidence type="ECO:0000313" key="2">
    <source>
        <dbReference type="EMBL" id="RRJ83696.1"/>
    </source>
</evidence>
<keyword evidence="1" id="KW-0732">Signal</keyword>
<reference evidence="2 3" key="1">
    <citation type="submission" date="2018-08" db="EMBL/GenBank/DDBJ databases">
        <authorList>
            <person name="Khan S.A."/>
        </authorList>
    </citation>
    <scope>NUCLEOTIDE SEQUENCE [LARGE SCALE GENOMIC DNA]</scope>
    <source>
        <strain evidence="2 3">GTF-13</strain>
    </source>
</reference>
<evidence type="ECO:0008006" key="4">
    <source>
        <dbReference type="Google" id="ProtNLM"/>
    </source>
</evidence>
<gene>
    <name evidence="2" type="ORF">D0544_00820</name>
</gene>
<organism evidence="2 3">
    <name type="scientific">Aestuariirhabdus litorea</name>
    <dbReference type="NCBI Taxonomy" id="2528527"/>
    <lineage>
        <taxon>Bacteria</taxon>
        <taxon>Pseudomonadati</taxon>
        <taxon>Pseudomonadota</taxon>
        <taxon>Gammaproteobacteria</taxon>
        <taxon>Oceanospirillales</taxon>
        <taxon>Aestuariirhabdaceae</taxon>
        <taxon>Aestuariirhabdus</taxon>
    </lineage>
</organism>
<dbReference type="Pfam" id="PF03923">
    <property type="entry name" value="Lipoprotein_16"/>
    <property type="match status" value="1"/>
</dbReference>
<dbReference type="InterPro" id="IPR005619">
    <property type="entry name" value="Uncharacterised_YajG"/>
</dbReference>
<keyword evidence="3" id="KW-1185">Reference proteome</keyword>
<protein>
    <recommendedName>
        <fullName evidence="4">Lipoprotein</fullName>
    </recommendedName>
</protein>
<feature type="chain" id="PRO_5017951962" description="Lipoprotein" evidence="1">
    <location>
        <begin position="21"/>
        <end position="189"/>
    </location>
</feature>
<dbReference type="AlphaFoldDB" id="A0A3P3VPV1"/>
<comment type="caution">
    <text evidence="2">The sequence shown here is derived from an EMBL/GenBank/DDBJ whole genome shotgun (WGS) entry which is preliminary data.</text>
</comment>
<name>A0A3P3VPV1_9GAMM</name>
<evidence type="ECO:0000313" key="3">
    <source>
        <dbReference type="Proteomes" id="UP000280792"/>
    </source>
</evidence>
<feature type="signal peptide" evidence="1">
    <location>
        <begin position="1"/>
        <end position="20"/>
    </location>
</feature>
<accession>A0A3P3VPV1</accession>
<dbReference type="RefSeq" id="WP_125013908.1">
    <property type="nucleotide sequence ID" value="NZ_QWEZ01000001.1"/>
</dbReference>
<proteinExistence type="predicted"/>
<dbReference type="EMBL" id="QWEZ01000001">
    <property type="protein sequence ID" value="RRJ83696.1"/>
    <property type="molecule type" value="Genomic_DNA"/>
</dbReference>
<dbReference type="Proteomes" id="UP000280792">
    <property type="component" value="Unassembled WGS sequence"/>
</dbReference>
<sequence length="189" mass="20903">MRMPLLLLLMSLLMAGCALSPQQVALSPKIDLPSGAPYARGSVSVTLFDERSNKVIGTRGGAYAKSSTLTLKDDFPRTLAREVERTLQSMGFEVDDQNPLIRFNLYLDRLSYQVPEGTYVSQVDLSAAVRAELLRGNQRFQGRYEAQSQNRVVSAPDEEKNSALINEVVNTALNRLFSDRSLLDFLAGS</sequence>